<protein>
    <submittedName>
        <fullName evidence="6">SIS domain-containing protein</fullName>
    </submittedName>
</protein>
<dbReference type="SUPFAM" id="SSF46689">
    <property type="entry name" value="Homeodomain-like"/>
    <property type="match status" value="1"/>
</dbReference>
<evidence type="ECO:0000259" key="5">
    <source>
        <dbReference type="PROSITE" id="PS51464"/>
    </source>
</evidence>
<gene>
    <name evidence="6" type="ORF">GSH16_02380</name>
</gene>
<accession>A0A6B0TNW4</accession>
<dbReference type="GO" id="GO:1901135">
    <property type="term" value="P:carbohydrate derivative metabolic process"/>
    <property type="evidence" value="ECO:0007669"/>
    <property type="project" value="InterPro"/>
</dbReference>
<dbReference type="CDD" id="cd05013">
    <property type="entry name" value="SIS_RpiR"/>
    <property type="match status" value="1"/>
</dbReference>
<dbReference type="InterPro" id="IPR009057">
    <property type="entry name" value="Homeodomain-like_sf"/>
</dbReference>
<dbReference type="InterPro" id="IPR036388">
    <property type="entry name" value="WH-like_DNA-bd_sf"/>
</dbReference>
<dbReference type="PROSITE" id="PS51071">
    <property type="entry name" value="HTH_RPIR"/>
    <property type="match status" value="1"/>
</dbReference>
<evidence type="ECO:0000256" key="2">
    <source>
        <dbReference type="ARBA" id="ARBA00023125"/>
    </source>
</evidence>
<keyword evidence="7" id="KW-1185">Reference proteome</keyword>
<evidence type="ECO:0000313" key="7">
    <source>
        <dbReference type="Proteomes" id="UP000436016"/>
    </source>
</evidence>
<keyword evidence="2" id="KW-0238">DNA-binding</keyword>
<organism evidence="6 7">
    <name type="scientific">Oceanomicrobium pacificus</name>
    <dbReference type="NCBI Taxonomy" id="2692916"/>
    <lineage>
        <taxon>Bacteria</taxon>
        <taxon>Pseudomonadati</taxon>
        <taxon>Pseudomonadota</taxon>
        <taxon>Alphaproteobacteria</taxon>
        <taxon>Rhodobacterales</taxon>
        <taxon>Paracoccaceae</taxon>
        <taxon>Oceanomicrobium</taxon>
    </lineage>
</organism>
<dbReference type="AlphaFoldDB" id="A0A6B0TNW4"/>
<dbReference type="PANTHER" id="PTHR30514:SF18">
    <property type="entry name" value="RPIR-FAMILY TRANSCRIPTIONAL REGULATOR"/>
    <property type="match status" value="1"/>
</dbReference>
<name>A0A6B0TNW4_9RHOB</name>
<dbReference type="InterPro" id="IPR046348">
    <property type="entry name" value="SIS_dom_sf"/>
</dbReference>
<dbReference type="PROSITE" id="PS51464">
    <property type="entry name" value="SIS"/>
    <property type="match status" value="1"/>
</dbReference>
<dbReference type="Pfam" id="PF01418">
    <property type="entry name" value="HTH_6"/>
    <property type="match status" value="1"/>
</dbReference>
<comment type="caution">
    <text evidence="6">The sequence shown here is derived from an EMBL/GenBank/DDBJ whole genome shotgun (WGS) entry which is preliminary data.</text>
</comment>
<evidence type="ECO:0000259" key="4">
    <source>
        <dbReference type="PROSITE" id="PS51071"/>
    </source>
</evidence>
<feature type="domain" description="HTH rpiR-type" evidence="4">
    <location>
        <begin position="1"/>
        <end position="67"/>
    </location>
</feature>
<keyword evidence="3" id="KW-0804">Transcription</keyword>
<feature type="domain" description="SIS" evidence="5">
    <location>
        <begin position="114"/>
        <end position="252"/>
    </location>
</feature>
<reference evidence="6 7" key="1">
    <citation type="submission" date="2019-12" db="EMBL/GenBank/DDBJ databases">
        <title>Strain KN286 was isolated from seawater, which was collected from Caroline Seamount in the tropical western Pacific.</title>
        <authorList>
            <person name="Wang Q."/>
        </authorList>
    </citation>
    <scope>NUCLEOTIDE SEQUENCE [LARGE SCALE GENOMIC DNA]</scope>
    <source>
        <strain evidence="6 7">KN286</strain>
    </source>
</reference>
<dbReference type="InterPro" id="IPR000281">
    <property type="entry name" value="HTH_RpiR"/>
</dbReference>
<evidence type="ECO:0000313" key="6">
    <source>
        <dbReference type="EMBL" id="MXU64279.1"/>
    </source>
</evidence>
<dbReference type="InterPro" id="IPR001347">
    <property type="entry name" value="SIS_dom"/>
</dbReference>
<sequence length="275" mass="30795">MPTLTRAEKQLAHSLLDNYPVSGLGSITTVADNAKVSTPTVARMVKKLGCSGFPEFQARLRQELEAAISNPIAKHDRWATDVPDAHILNRFADAVMANMRQTLAQLDPKMFDAAADLLAEEAHAVHVVGGRISRALADYFFTHMQVIRPGVTLVASNSNAWPHYVLNMQPGDVLVMFDVRRYEHDILKLAEMAQAQGVRIILLTDQWGSPAARHAEFSFNIRIEAPSAWDSSVVTMTVVETLIAAVQNRLWDDSRDRVKRLEDLFDQTKMFRKFV</sequence>
<dbReference type="Proteomes" id="UP000436016">
    <property type="component" value="Unassembled WGS sequence"/>
</dbReference>
<dbReference type="SUPFAM" id="SSF53697">
    <property type="entry name" value="SIS domain"/>
    <property type="match status" value="1"/>
</dbReference>
<evidence type="ECO:0000256" key="1">
    <source>
        <dbReference type="ARBA" id="ARBA00023015"/>
    </source>
</evidence>
<evidence type="ECO:0000256" key="3">
    <source>
        <dbReference type="ARBA" id="ARBA00023163"/>
    </source>
</evidence>
<proteinExistence type="predicted"/>
<dbReference type="Gene3D" id="1.10.10.10">
    <property type="entry name" value="Winged helix-like DNA-binding domain superfamily/Winged helix DNA-binding domain"/>
    <property type="match status" value="1"/>
</dbReference>
<dbReference type="Gene3D" id="3.40.50.10490">
    <property type="entry name" value="Glucose-6-phosphate isomerase like protein, domain 1"/>
    <property type="match status" value="1"/>
</dbReference>
<dbReference type="Pfam" id="PF01380">
    <property type="entry name" value="SIS"/>
    <property type="match status" value="1"/>
</dbReference>
<dbReference type="GO" id="GO:0003700">
    <property type="term" value="F:DNA-binding transcription factor activity"/>
    <property type="evidence" value="ECO:0007669"/>
    <property type="project" value="InterPro"/>
</dbReference>
<keyword evidence="1" id="KW-0805">Transcription regulation</keyword>
<dbReference type="InterPro" id="IPR047640">
    <property type="entry name" value="RpiR-like"/>
</dbReference>
<dbReference type="GO" id="GO:0097367">
    <property type="term" value="F:carbohydrate derivative binding"/>
    <property type="evidence" value="ECO:0007669"/>
    <property type="project" value="InterPro"/>
</dbReference>
<dbReference type="PANTHER" id="PTHR30514">
    <property type="entry name" value="GLUCOKINASE"/>
    <property type="match status" value="1"/>
</dbReference>
<dbReference type="GO" id="GO:0003677">
    <property type="term" value="F:DNA binding"/>
    <property type="evidence" value="ECO:0007669"/>
    <property type="project" value="UniProtKB-KW"/>
</dbReference>
<dbReference type="InterPro" id="IPR035472">
    <property type="entry name" value="RpiR-like_SIS"/>
</dbReference>
<dbReference type="EMBL" id="WUWG01000001">
    <property type="protein sequence ID" value="MXU64279.1"/>
    <property type="molecule type" value="Genomic_DNA"/>
</dbReference>